<dbReference type="InterPro" id="IPR018356">
    <property type="entry name" value="Tscrpt_reg_HTH_DeoR_CS"/>
</dbReference>
<dbReference type="InterPro" id="IPR051534">
    <property type="entry name" value="CBASS_pafABC_assoc_protein"/>
</dbReference>
<dbReference type="InterPro" id="IPR026881">
    <property type="entry name" value="WYL_dom"/>
</dbReference>
<evidence type="ECO:0000256" key="2">
    <source>
        <dbReference type="ARBA" id="ARBA00023125"/>
    </source>
</evidence>
<evidence type="ECO:0000259" key="4">
    <source>
        <dbReference type="PROSITE" id="PS51000"/>
    </source>
</evidence>
<dbReference type="PROSITE" id="PS51000">
    <property type="entry name" value="HTH_DEOR_2"/>
    <property type="match status" value="1"/>
</dbReference>
<dbReference type="OrthoDB" id="3616433at2"/>
<dbReference type="Proteomes" id="UP000468735">
    <property type="component" value="Unassembled WGS sequence"/>
</dbReference>
<evidence type="ECO:0000313" key="5">
    <source>
        <dbReference type="EMBL" id="KAB2349067.1"/>
    </source>
</evidence>
<protein>
    <submittedName>
        <fullName evidence="5">YafY family transcriptional regulator</fullName>
    </submittedName>
</protein>
<dbReference type="AlphaFoldDB" id="A0A6H9Z3P9"/>
<dbReference type="PROSITE" id="PS00894">
    <property type="entry name" value="HTH_DEOR_1"/>
    <property type="match status" value="1"/>
</dbReference>
<dbReference type="InterPro" id="IPR028349">
    <property type="entry name" value="PafC-like"/>
</dbReference>
<evidence type="ECO:0000313" key="6">
    <source>
        <dbReference type="Proteomes" id="UP000468735"/>
    </source>
</evidence>
<feature type="domain" description="HTH deoR-type" evidence="4">
    <location>
        <begin position="5"/>
        <end position="60"/>
    </location>
</feature>
<dbReference type="GO" id="GO:0003677">
    <property type="term" value="F:DNA binding"/>
    <property type="evidence" value="ECO:0007669"/>
    <property type="project" value="UniProtKB-KW"/>
</dbReference>
<dbReference type="Gene3D" id="1.10.10.10">
    <property type="entry name" value="Winged helix-like DNA-binding domain superfamily/Winged helix DNA-binding domain"/>
    <property type="match status" value="1"/>
</dbReference>
<name>A0A6H9Z3P9_9ACTN</name>
<organism evidence="5 6">
    <name type="scientific">Actinomadura rudentiformis</name>
    <dbReference type="NCBI Taxonomy" id="359158"/>
    <lineage>
        <taxon>Bacteria</taxon>
        <taxon>Bacillati</taxon>
        <taxon>Actinomycetota</taxon>
        <taxon>Actinomycetes</taxon>
        <taxon>Streptosporangiales</taxon>
        <taxon>Thermomonosporaceae</taxon>
        <taxon>Actinomadura</taxon>
    </lineage>
</organism>
<gene>
    <name evidence="5" type="ORF">F8566_15180</name>
</gene>
<dbReference type="EMBL" id="WBMT01000006">
    <property type="protein sequence ID" value="KAB2349067.1"/>
    <property type="molecule type" value="Genomic_DNA"/>
</dbReference>
<accession>A0A6H9Z3P9</accession>
<dbReference type="PIRSF" id="PIRSF016838">
    <property type="entry name" value="PafC"/>
    <property type="match status" value="1"/>
</dbReference>
<keyword evidence="3" id="KW-0804">Transcription</keyword>
<dbReference type="PANTHER" id="PTHR34580">
    <property type="match status" value="1"/>
</dbReference>
<dbReference type="InterPro" id="IPR036388">
    <property type="entry name" value="WH-like_DNA-bd_sf"/>
</dbReference>
<dbReference type="InterPro" id="IPR013196">
    <property type="entry name" value="HTH_11"/>
</dbReference>
<keyword evidence="2" id="KW-0238">DNA-binding</keyword>
<evidence type="ECO:0000256" key="1">
    <source>
        <dbReference type="ARBA" id="ARBA00023015"/>
    </source>
</evidence>
<proteinExistence type="predicted"/>
<keyword evidence="6" id="KW-1185">Reference proteome</keyword>
<sequence>MTDTTWARLLQLLSLLQTRREWTGPELSERLGVSGRTVRRDVERLRDLGYPVHATLGSIGGYRLEAGTAMPPLLLDDDEAVAIAVGLRGATGGAVEGIEETSVRALAKLEQVLPERLRRRVSALNAATVPIDGAPAGPTVDPRTLTVLAAAARDHERVRFSYRDKDDSSSRRQADPHSLVPAGRRWYLVAFDVERAGWRTFRTDRIEAPQPTGVRFPPRELPAEDAAAFVRKGRARGSTVRAVLLVHASAERLADSFRVSGTELEPVDEHTCIVRTAPESLEWTALRIAFLELDFEVKEPPELAGRLRDLGRRLVRAAG</sequence>
<keyword evidence="1" id="KW-0805">Transcription regulation</keyword>
<comment type="caution">
    <text evidence="5">The sequence shown here is derived from an EMBL/GenBank/DDBJ whole genome shotgun (WGS) entry which is preliminary data.</text>
</comment>
<dbReference type="GO" id="GO:0003700">
    <property type="term" value="F:DNA-binding transcription factor activity"/>
    <property type="evidence" value="ECO:0007669"/>
    <property type="project" value="InterPro"/>
</dbReference>
<dbReference type="InterPro" id="IPR036390">
    <property type="entry name" value="WH_DNA-bd_sf"/>
</dbReference>
<dbReference type="Pfam" id="PF25583">
    <property type="entry name" value="WCX"/>
    <property type="match status" value="1"/>
</dbReference>
<dbReference type="InterPro" id="IPR001034">
    <property type="entry name" value="DeoR_HTH"/>
</dbReference>
<dbReference type="SUPFAM" id="SSF46785">
    <property type="entry name" value="Winged helix' DNA-binding domain"/>
    <property type="match status" value="1"/>
</dbReference>
<dbReference type="Pfam" id="PF08279">
    <property type="entry name" value="HTH_11"/>
    <property type="match status" value="1"/>
</dbReference>
<dbReference type="Pfam" id="PF13280">
    <property type="entry name" value="WYL"/>
    <property type="match status" value="1"/>
</dbReference>
<evidence type="ECO:0000256" key="3">
    <source>
        <dbReference type="ARBA" id="ARBA00023163"/>
    </source>
</evidence>
<dbReference type="InterPro" id="IPR057727">
    <property type="entry name" value="WCX_dom"/>
</dbReference>
<dbReference type="PANTHER" id="PTHR34580:SF3">
    <property type="entry name" value="PROTEIN PAFB"/>
    <property type="match status" value="1"/>
</dbReference>
<reference evidence="5 6" key="1">
    <citation type="submission" date="2019-09" db="EMBL/GenBank/DDBJ databases">
        <title>Actinomadura physcomitrii sp. nov., a novel actinomycete isolated from moss [Physcomitrium sphaericum (Ludw) Fuernr].</title>
        <authorList>
            <person name="Zhuang X."/>
            <person name="Liu C."/>
        </authorList>
    </citation>
    <scope>NUCLEOTIDE SEQUENCE [LARGE SCALE GENOMIC DNA]</scope>
    <source>
        <strain evidence="5 6">HMC1</strain>
    </source>
</reference>
<dbReference type="PROSITE" id="PS52050">
    <property type="entry name" value="WYL"/>
    <property type="match status" value="1"/>
</dbReference>
<dbReference type="RefSeq" id="WP_151560841.1">
    <property type="nucleotide sequence ID" value="NZ_WBMT01000006.1"/>
</dbReference>